<gene>
    <name evidence="1" type="ORF">B5C07_08020</name>
    <name evidence="2" type="ORF">CDL68_01405</name>
</gene>
<dbReference type="EMBL" id="MWUR01000010">
    <property type="protein sequence ID" value="PCF50144.1"/>
    <property type="molecule type" value="Genomic_DNA"/>
</dbReference>
<evidence type="ECO:0000313" key="2">
    <source>
        <dbReference type="EMBL" id="RIZ56224.1"/>
    </source>
</evidence>
<proteinExistence type="predicted"/>
<accession>A0AAX0QTX7</accession>
<dbReference type="EMBL" id="NIPK01000002">
    <property type="protein sequence ID" value="RIZ56224.1"/>
    <property type="molecule type" value="Genomic_DNA"/>
</dbReference>
<organism evidence="1 3">
    <name type="scientific">Staphylococcus delphini</name>
    <dbReference type="NCBI Taxonomy" id="53344"/>
    <lineage>
        <taxon>Bacteria</taxon>
        <taxon>Bacillati</taxon>
        <taxon>Bacillota</taxon>
        <taxon>Bacilli</taxon>
        <taxon>Bacillales</taxon>
        <taxon>Staphylococcaceae</taxon>
        <taxon>Staphylococcus</taxon>
        <taxon>Staphylococcus intermedius group</taxon>
    </lineage>
</organism>
<dbReference type="RefSeq" id="WP_096597486.1">
    <property type="nucleotide sequence ID" value="NZ_LR134263.1"/>
</dbReference>
<dbReference type="Proteomes" id="UP000217473">
    <property type="component" value="Unassembled WGS sequence"/>
</dbReference>
<evidence type="ECO:0000313" key="1">
    <source>
        <dbReference type="EMBL" id="PCF50144.1"/>
    </source>
</evidence>
<reference evidence="1 3" key="1">
    <citation type="journal article" date="2017" name="PLoS ONE">
        <title>Development of a real-time PCR for detection of Staphylococcus pseudintermedius using a novel automated comparison of whole-genome sequences.</title>
        <authorList>
            <person name="Verstappen K.M."/>
            <person name="Huijbregts L."/>
            <person name="Spaninks M."/>
            <person name="Wagenaar J.A."/>
            <person name="Fluit A.C."/>
            <person name="Duim B."/>
        </authorList>
    </citation>
    <scope>NUCLEOTIDE SEQUENCE [LARGE SCALE GENOMIC DNA]</scope>
    <source>
        <strain evidence="1 3">15S02591-1</strain>
    </source>
</reference>
<protein>
    <recommendedName>
        <fullName evidence="5">Phage protein</fullName>
    </recommendedName>
</protein>
<reference evidence="2 4" key="2">
    <citation type="submission" date="2017-06" db="EMBL/GenBank/DDBJ databases">
        <title>Identification of a new gene, sdsY, involved in staphylococcal internalization in non-professional phagocytic cells (NPPCs).</title>
        <authorList>
            <person name="Maali Y."/>
            <person name="Martins-Simoes P."/>
            <person name="Trouillet-Assant S."/>
            <person name="Laurent F."/>
            <person name="Diot A."/>
            <person name="Verhoeven P."/>
            <person name="Bouvard D."/>
            <person name="Vandenesch F."/>
            <person name="Bes M."/>
        </authorList>
    </citation>
    <scope>NUCLEOTIDE SEQUENCE [LARGE SCALE GENOMIC DNA]</scope>
    <source>
        <strain evidence="2 4">Heidy</strain>
    </source>
</reference>
<comment type="caution">
    <text evidence="1">The sequence shown here is derived from an EMBL/GenBank/DDBJ whole genome shotgun (WGS) entry which is preliminary data.</text>
</comment>
<evidence type="ECO:0000313" key="3">
    <source>
        <dbReference type="Proteomes" id="UP000217473"/>
    </source>
</evidence>
<name>A0AAX0QTX7_9STAP</name>
<keyword evidence="4" id="KW-1185">Reference proteome</keyword>
<dbReference type="Proteomes" id="UP000266198">
    <property type="component" value="Unassembled WGS sequence"/>
</dbReference>
<sequence>MEDKKYIKIEKDENNKFYYEVSYLTDYYGELEIAKSSFFFKDVLTPTRLNEFENELKNAYFDTEEVDTNETYTTYTLYDLIKKMGMFEEEPKTYFDMMLKSNEIINNEVRQHSDVDKYDVQFFESEREFEDVECFESEFPNVNYSKPIFVISYIENGGLIKVLNASKVKSYKDLTNIIEDGGC</sequence>
<evidence type="ECO:0000313" key="4">
    <source>
        <dbReference type="Proteomes" id="UP000266198"/>
    </source>
</evidence>
<evidence type="ECO:0008006" key="5">
    <source>
        <dbReference type="Google" id="ProtNLM"/>
    </source>
</evidence>
<dbReference type="AlphaFoldDB" id="A0AAX0QTX7"/>